<dbReference type="Proteomes" id="UP001164746">
    <property type="component" value="Chromosome 3"/>
</dbReference>
<name>A0ABY7DLI6_MYAAR</name>
<reference evidence="3" key="1">
    <citation type="submission" date="2022-11" db="EMBL/GenBank/DDBJ databases">
        <title>Centuries of genome instability and evolution in soft-shell clam transmissible cancer (bioRxiv).</title>
        <authorList>
            <person name="Hart S.F.M."/>
            <person name="Yonemitsu M.A."/>
            <person name="Giersch R.M."/>
            <person name="Beal B.F."/>
            <person name="Arriagada G."/>
            <person name="Davis B.W."/>
            <person name="Ostrander E.A."/>
            <person name="Goff S.P."/>
            <person name="Metzger M.J."/>
        </authorList>
    </citation>
    <scope>NUCLEOTIDE SEQUENCE</scope>
    <source>
        <strain evidence="3">MELC-2E11</strain>
        <tissue evidence="3">Siphon/mantle</tissue>
    </source>
</reference>
<evidence type="ECO:0000256" key="1">
    <source>
        <dbReference type="PROSITE-ProRule" id="PRU00152"/>
    </source>
</evidence>
<dbReference type="EMBL" id="CP111014">
    <property type="protein sequence ID" value="WAQ98214.1"/>
    <property type="molecule type" value="Genomic_DNA"/>
</dbReference>
<accession>A0ABY7DLI6</accession>
<dbReference type="CDD" id="cd00113">
    <property type="entry name" value="PLAT"/>
    <property type="match status" value="1"/>
</dbReference>
<feature type="domain" description="PLAT" evidence="2">
    <location>
        <begin position="4"/>
        <end position="122"/>
    </location>
</feature>
<comment type="caution">
    <text evidence="1">Lacks conserved residue(s) required for the propagation of feature annotation.</text>
</comment>
<protein>
    <submittedName>
        <fullName evidence="3">LOX5-like protein</fullName>
    </submittedName>
</protein>
<dbReference type="InterPro" id="IPR052970">
    <property type="entry name" value="Inner_ear_hair_cell_LOXHD"/>
</dbReference>
<dbReference type="Pfam" id="PF01477">
    <property type="entry name" value="PLAT"/>
    <property type="match status" value="1"/>
</dbReference>
<dbReference type="PANTHER" id="PTHR45901">
    <property type="entry name" value="PROTEIN CBG12474"/>
    <property type="match status" value="1"/>
</dbReference>
<dbReference type="InterPro" id="IPR001024">
    <property type="entry name" value="PLAT/LH2_dom"/>
</dbReference>
<dbReference type="Gene3D" id="2.40.180.10">
    <property type="entry name" value="Catalase core domain"/>
    <property type="match status" value="1"/>
</dbReference>
<organism evidence="3 4">
    <name type="scientific">Mya arenaria</name>
    <name type="common">Soft-shell clam</name>
    <dbReference type="NCBI Taxonomy" id="6604"/>
    <lineage>
        <taxon>Eukaryota</taxon>
        <taxon>Metazoa</taxon>
        <taxon>Spiralia</taxon>
        <taxon>Lophotrochozoa</taxon>
        <taxon>Mollusca</taxon>
        <taxon>Bivalvia</taxon>
        <taxon>Autobranchia</taxon>
        <taxon>Heteroconchia</taxon>
        <taxon>Euheterodonta</taxon>
        <taxon>Imparidentia</taxon>
        <taxon>Neoheterodontei</taxon>
        <taxon>Myida</taxon>
        <taxon>Myoidea</taxon>
        <taxon>Myidae</taxon>
        <taxon>Mya</taxon>
    </lineage>
</organism>
<dbReference type="PROSITE" id="PS50095">
    <property type="entry name" value="PLAT"/>
    <property type="match status" value="1"/>
</dbReference>
<gene>
    <name evidence="3" type="ORF">MAR_022587</name>
</gene>
<dbReference type="SUPFAM" id="SSF49723">
    <property type="entry name" value="Lipase/lipooxygenase domain (PLAT/LH2 domain)"/>
    <property type="match status" value="1"/>
</dbReference>
<sequence>MDPVDYVFQVRTGDRKFAGTDANVKVILHGDGGRSTEKMRLRNTFKDDFEQGHLDTFVVKKQFKLRKIEKLELWRDNFGLGSDWYVDYVKVRRKDLEHEVVFPIFRWIPGKKHFRFRVNDTMLPQQDPEAEQRWEELKGKRERYIVAQKIPNGPAQALGL</sequence>
<proteinExistence type="predicted"/>
<keyword evidence="4" id="KW-1185">Reference proteome</keyword>
<evidence type="ECO:0000313" key="4">
    <source>
        <dbReference type="Proteomes" id="UP001164746"/>
    </source>
</evidence>
<evidence type="ECO:0000259" key="2">
    <source>
        <dbReference type="PROSITE" id="PS50095"/>
    </source>
</evidence>
<evidence type="ECO:0000313" key="3">
    <source>
        <dbReference type="EMBL" id="WAQ98214.1"/>
    </source>
</evidence>
<dbReference type="PANTHER" id="PTHR45901:SF3">
    <property type="entry name" value="LIPOXYGENASE HOMOLOGY DOMAIN-CONTAINING PROTEIN 1"/>
    <property type="match status" value="1"/>
</dbReference>
<dbReference type="InterPro" id="IPR036392">
    <property type="entry name" value="PLAT/LH2_dom_sf"/>
</dbReference>